<evidence type="ECO:0000313" key="2">
    <source>
        <dbReference type="EMBL" id="MBJ6725751.1"/>
    </source>
</evidence>
<proteinExistence type="predicted"/>
<feature type="chain" id="PRO_5035212589" description="Lipoprotein" evidence="1">
    <location>
        <begin position="22"/>
        <end position="207"/>
    </location>
</feature>
<dbReference type="EMBL" id="JAEMHM010000010">
    <property type="protein sequence ID" value="MBJ6725751.1"/>
    <property type="molecule type" value="Genomic_DNA"/>
</dbReference>
<dbReference type="InterPro" id="IPR005619">
    <property type="entry name" value="Uncharacterised_YajG"/>
</dbReference>
<organism evidence="2 3">
    <name type="scientific">Geomesophilobacter sediminis</name>
    <dbReference type="NCBI Taxonomy" id="2798584"/>
    <lineage>
        <taxon>Bacteria</taxon>
        <taxon>Pseudomonadati</taxon>
        <taxon>Thermodesulfobacteriota</taxon>
        <taxon>Desulfuromonadia</taxon>
        <taxon>Geobacterales</taxon>
        <taxon>Geobacteraceae</taxon>
        <taxon>Geomesophilobacter</taxon>
    </lineage>
</organism>
<keyword evidence="3" id="KW-1185">Reference proteome</keyword>
<evidence type="ECO:0008006" key="4">
    <source>
        <dbReference type="Google" id="ProtNLM"/>
    </source>
</evidence>
<dbReference type="AlphaFoldDB" id="A0A8J7JEP0"/>
<comment type="caution">
    <text evidence="2">The sequence shown here is derived from an EMBL/GenBank/DDBJ whole genome shotgun (WGS) entry which is preliminary data.</text>
</comment>
<dbReference type="RefSeq" id="WP_199384641.1">
    <property type="nucleotide sequence ID" value="NZ_JAEMHM010000010.1"/>
</dbReference>
<gene>
    <name evidence="2" type="ORF">JFN93_13605</name>
</gene>
<evidence type="ECO:0000256" key="1">
    <source>
        <dbReference type="SAM" id="SignalP"/>
    </source>
</evidence>
<dbReference type="PROSITE" id="PS51257">
    <property type="entry name" value="PROKAR_LIPOPROTEIN"/>
    <property type="match status" value="1"/>
</dbReference>
<reference evidence="2" key="1">
    <citation type="submission" date="2020-12" db="EMBL/GenBank/DDBJ databases">
        <title>Geomonas sp. Red875, isolated from river sediment.</title>
        <authorList>
            <person name="Xu Z."/>
            <person name="Zhang Z."/>
            <person name="Masuda Y."/>
            <person name="Itoh H."/>
            <person name="Senoo K."/>
        </authorList>
    </citation>
    <scope>NUCLEOTIDE SEQUENCE</scope>
    <source>
        <strain evidence="2">Red875</strain>
    </source>
</reference>
<protein>
    <recommendedName>
        <fullName evidence="4">Lipoprotein</fullName>
    </recommendedName>
</protein>
<accession>A0A8J7JEP0</accession>
<name>A0A8J7JEP0_9BACT</name>
<evidence type="ECO:0000313" key="3">
    <source>
        <dbReference type="Proteomes" id="UP000636888"/>
    </source>
</evidence>
<sequence length="207" mass="22753">MRSKTIAMVFLGLAVLTGCSAVPHRVDLMYQPQTRAAKGSSGRIYLATPKVFCNADNPPPVRWVIGRVREKEGGQLDEITSAISPRDQVNDALMQELQQAGYQLSTGELPPESVTELYLRLHDVTIDVDEETTWYAVTTKAKVSMQVELWQGGQLAKRTEYHAGYQESYPRDRSEELPVVLQKALEGAVGQAVPDIVSLAKVAAGKP</sequence>
<dbReference type="Proteomes" id="UP000636888">
    <property type="component" value="Unassembled WGS sequence"/>
</dbReference>
<keyword evidence="1" id="KW-0732">Signal</keyword>
<feature type="signal peptide" evidence="1">
    <location>
        <begin position="1"/>
        <end position="21"/>
    </location>
</feature>
<dbReference type="Pfam" id="PF03923">
    <property type="entry name" value="Lipoprotein_16"/>
    <property type="match status" value="1"/>
</dbReference>